<dbReference type="Gramene" id="Pp3c1_38360V3.1">
    <property type="protein sequence ID" value="Pp3c1_38360V3.1"/>
    <property type="gene ID" value="Pp3c1_38360"/>
</dbReference>
<dbReference type="EnsemblPlants" id="Pp3c1_38360V3.1">
    <property type="protein sequence ID" value="Pp3c1_38360V3.1"/>
    <property type="gene ID" value="Pp3c1_38360"/>
</dbReference>
<evidence type="ECO:0000256" key="1">
    <source>
        <dbReference type="SAM" id="MobiDB-lite"/>
    </source>
</evidence>
<dbReference type="Proteomes" id="UP000006727">
    <property type="component" value="Chromosome 1"/>
</dbReference>
<keyword evidence="4" id="KW-1185">Reference proteome</keyword>
<organism evidence="2">
    <name type="scientific">Physcomitrium patens</name>
    <name type="common">Spreading-leaved earth moss</name>
    <name type="synonym">Physcomitrella patens</name>
    <dbReference type="NCBI Taxonomy" id="3218"/>
    <lineage>
        <taxon>Eukaryota</taxon>
        <taxon>Viridiplantae</taxon>
        <taxon>Streptophyta</taxon>
        <taxon>Embryophyta</taxon>
        <taxon>Bryophyta</taxon>
        <taxon>Bryophytina</taxon>
        <taxon>Bryopsida</taxon>
        <taxon>Funariidae</taxon>
        <taxon>Funariales</taxon>
        <taxon>Funariaceae</taxon>
        <taxon>Physcomitrium</taxon>
    </lineage>
</organism>
<dbReference type="AlphaFoldDB" id="A0A2K1LBE2"/>
<sequence length="194" mass="21419">MQRRTKNKDSQEEALNKHRPEQNNSHNSEDGELQEEKSRRLKNFFDANGIHSAMDHDTIRGIHESEKVMTHHEASRVAERAALALQLSRRFHSAKNVSVLIWTSCSEFVGALPTVQQRFGSTMNARLVASSSQGQTRFEESGNQRAIGISASASAGSLRKPNSEFAARGIPQASIQFASVIHGLAASHERDSEA</sequence>
<protein>
    <submittedName>
        <fullName evidence="2 3">Uncharacterized protein</fullName>
    </submittedName>
</protein>
<reference evidence="2 4" key="2">
    <citation type="journal article" date="2018" name="Plant J.">
        <title>The Physcomitrella patens chromosome-scale assembly reveals moss genome structure and evolution.</title>
        <authorList>
            <person name="Lang D."/>
            <person name="Ullrich K.K."/>
            <person name="Murat F."/>
            <person name="Fuchs J."/>
            <person name="Jenkins J."/>
            <person name="Haas F.B."/>
            <person name="Piednoel M."/>
            <person name="Gundlach H."/>
            <person name="Van Bel M."/>
            <person name="Meyberg R."/>
            <person name="Vives C."/>
            <person name="Morata J."/>
            <person name="Symeonidi A."/>
            <person name="Hiss M."/>
            <person name="Muchero W."/>
            <person name="Kamisugi Y."/>
            <person name="Saleh O."/>
            <person name="Blanc G."/>
            <person name="Decker E.L."/>
            <person name="van Gessel N."/>
            <person name="Grimwood J."/>
            <person name="Hayes R.D."/>
            <person name="Graham S.W."/>
            <person name="Gunter L.E."/>
            <person name="McDaniel S.F."/>
            <person name="Hoernstein S.N.W."/>
            <person name="Larsson A."/>
            <person name="Li F.W."/>
            <person name="Perroud P.F."/>
            <person name="Phillips J."/>
            <person name="Ranjan P."/>
            <person name="Rokshar D.S."/>
            <person name="Rothfels C.J."/>
            <person name="Schneider L."/>
            <person name="Shu S."/>
            <person name="Stevenson D.W."/>
            <person name="Thummler F."/>
            <person name="Tillich M."/>
            <person name="Villarreal Aguilar J.C."/>
            <person name="Widiez T."/>
            <person name="Wong G.K."/>
            <person name="Wymore A."/>
            <person name="Zhang Y."/>
            <person name="Zimmer A.D."/>
            <person name="Quatrano R.S."/>
            <person name="Mayer K.F.X."/>
            <person name="Goodstein D."/>
            <person name="Casacuberta J.M."/>
            <person name="Vandepoele K."/>
            <person name="Reski R."/>
            <person name="Cuming A.C."/>
            <person name="Tuskan G.A."/>
            <person name="Maumus F."/>
            <person name="Salse J."/>
            <person name="Schmutz J."/>
            <person name="Rensing S.A."/>
        </authorList>
    </citation>
    <scope>NUCLEOTIDE SEQUENCE [LARGE SCALE GENOMIC DNA]</scope>
    <source>
        <strain evidence="3 4">cv. Gransden 2004</strain>
    </source>
</reference>
<dbReference type="InParanoid" id="A0A2K1LBE2"/>
<name>A0A2K1LBE2_PHYPA</name>
<dbReference type="EMBL" id="ABEU02000001">
    <property type="protein sequence ID" value="PNR63349.1"/>
    <property type="molecule type" value="Genomic_DNA"/>
</dbReference>
<dbReference type="PaxDb" id="3218-PP1S147_78V6.1"/>
<reference evidence="2 4" key="1">
    <citation type="journal article" date="2008" name="Science">
        <title>The Physcomitrella genome reveals evolutionary insights into the conquest of land by plants.</title>
        <authorList>
            <person name="Rensing S."/>
            <person name="Lang D."/>
            <person name="Zimmer A."/>
            <person name="Terry A."/>
            <person name="Salamov A."/>
            <person name="Shapiro H."/>
            <person name="Nishiyama T."/>
            <person name="Perroud P.-F."/>
            <person name="Lindquist E."/>
            <person name="Kamisugi Y."/>
            <person name="Tanahashi T."/>
            <person name="Sakakibara K."/>
            <person name="Fujita T."/>
            <person name="Oishi K."/>
            <person name="Shin-I T."/>
            <person name="Kuroki Y."/>
            <person name="Toyoda A."/>
            <person name="Suzuki Y."/>
            <person name="Hashimoto A."/>
            <person name="Yamaguchi K."/>
            <person name="Sugano A."/>
            <person name="Kohara Y."/>
            <person name="Fujiyama A."/>
            <person name="Anterola A."/>
            <person name="Aoki S."/>
            <person name="Ashton N."/>
            <person name="Barbazuk W.B."/>
            <person name="Barker E."/>
            <person name="Bennetzen J."/>
            <person name="Bezanilla M."/>
            <person name="Blankenship R."/>
            <person name="Cho S.H."/>
            <person name="Dutcher S."/>
            <person name="Estelle M."/>
            <person name="Fawcett J.A."/>
            <person name="Gundlach H."/>
            <person name="Hanada K."/>
            <person name="Heyl A."/>
            <person name="Hicks K.A."/>
            <person name="Hugh J."/>
            <person name="Lohr M."/>
            <person name="Mayer K."/>
            <person name="Melkozernov A."/>
            <person name="Murata T."/>
            <person name="Nelson D."/>
            <person name="Pils B."/>
            <person name="Prigge M."/>
            <person name="Reiss B."/>
            <person name="Renner T."/>
            <person name="Rombauts S."/>
            <person name="Rushton P."/>
            <person name="Sanderfoot A."/>
            <person name="Schween G."/>
            <person name="Shiu S.-H."/>
            <person name="Stueber K."/>
            <person name="Theodoulou F.L."/>
            <person name="Tu H."/>
            <person name="Van de Peer Y."/>
            <person name="Verrier P.J."/>
            <person name="Waters E."/>
            <person name="Wood A."/>
            <person name="Yang L."/>
            <person name="Cove D."/>
            <person name="Cuming A."/>
            <person name="Hasebe M."/>
            <person name="Lucas S."/>
            <person name="Mishler D.B."/>
            <person name="Reski R."/>
            <person name="Grigoriev I."/>
            <person name="Quatrano R.S."/>
            <person name="Boore J.L."/>
        </authorList>
    </citation>
    <scope>NUCLEOTIDE SEQUENCE [LARGE SCALE GENOMIC DNA]</scope>
    <source>
        <strain evidence="3 4">cv. Gransden 2004</strain>
    </source>
</reference>
<accession>A0A2K1LBE2</accession>
<feature type="region of interest" description="Disordered" evidence="1">
    <location>
        <begin position="1"/>
        <end position="36"/>
    </location>
</feature>
<evidence type="ECO:0000313" key="3">
    <source>
        <dbReference type="EnsemblPlants" id="Pp3c1_38360V3.1"/>
    </source>
</evidence>
<feature type="compositionally biased region" description="Basic and acidic residues" evidence="1">
    <location>
        <begin position="7"/>
        <end position="21"/>
    </location>
</feature>
<evidence type="ECO:0000313" key="2">
    <source>
        <dbReference type="EMBL" id="PNR63349.1"/>
    </source>
</evidence>
<dbReference type="STRING" id="3218.A0A2K1LBE2"/>
<evidence type="ECO:0000313" key="4">
    <source>
        <dbReference type="Proteomes" id="UP000006727"/>
    </source>
</evidence>
<gene>
    <name evidence="2" type="ORF">PHYPA_001774</name>
</gene>
<reference evidence="3" key="3">
    <citation type="submission" date="2020-12" db="UniProtKB">
        <authorList>
            <consortium name="EnsemblPlants"/>
        </authorList>
    </citation>
    <scope>IDENTIFICATION</scope>
</reference>
<proteinExistence type="predicted"/>